<evidence type="ECO:0000313" key="2">
    <source>
        <dbReference type="EMBL" id="AGS53517.1"/>
    </source>
</evidence>
<evidence type="ECO:0000256" key="1">
    <source>
        <dbReference type="SAM" id="Phobius"/>
    </source>
</evidence>
<organism evidence="2">
    <name type="scientific">uncultured bacterium contig00055</name>
    <dbReference type="NCBI Taxonomy" id="1181539"/>
    <lineage>
        <taxon>Bacteria</taxon>
        <taxon>environmental samples</taxon>
    </lineage>
</organism>
<sequence>MYLLQANVTMDVTTMPFEHLIAVLSFLLVLVAIIFVNGFSLKLGEREINIGGIRRLLAKKEEDTLLQQQLKKFADEIDDHVNADLYDIIDEIDMRIEKVLQREHCYFTKDKFYGIIKRELYRRVRRNNLRERLSEDNIDTYVNKVLRDIQERYKFFQIEVKETECNDEFADFQVIKKSISDELFIFYNAVKETLIKGMRRKIEGYKKAMPQFKTLSARKFSCDIPIEKNEGYIRQLSGEAAK</sequence>
<keyword evidence="1" id="KW-0812">Transmembrane</keyword>
<keyword evidence="1" id="KW-1133">Transmembrane helix</keyword>
<dbReference type="EMBL" id="JQ844235">
    <property type="protein sequence ID" value="AGS53517.1"/>
    <property type="molecule type" value="Genomic_DNA"/>
</dbReference>
<protein>
    <submittedName>
        <fullName evidence="2">Uncharacterized protein</fullName>
    </submittedName>
</protein>
<reference evidence="2" key="1">
    <citation type="submission" date="2012-03" db="EMBL/GenBank/DDBJ databases">
        <title>Functional metagenomics reveals considerable lignocellulase gene clusters in the gut microbiome of a wood-feeding higher termite.</title>
        <authorList>
            <person name="Liu N."/>
        </authorList>
    </citation>
    <scope>NUCLEOTIDE SEQUENCE</scope>
</reference>
<accession>A0A806KFX9</accession>
<keyword evidence="1" id="KW-0472">Membrane</keyword>
<feature type="transmembrane region" description="Helical" evidence="1">
    <location>
        <begin position="20"/>
        <end position="39"/>
    </location>
</feature>
<name>A0A806KFX9_9BACT</name>
<dbReference type="AlphaFoldDB" id="A0A806KFX9"/>
<proteinExistence type="predicted"/>